<evidence type="ECO:0000256" key="1">
    <source>
        <dbReference type="ARBA" id="ARBA00006484"/>
    </source>
</evidence>
<dbReference type="NCBIfam" id="NF009092">
    <property type="entry name" value="PRK12428.1"/>
    <property type="match status" value="1"/>
</dbReference>
<evidence type="ECO:0000313" key="3">
    <source>
        <dbReference type="EMBL" id="KUN72726.1"/>
    </source>
</evidence>
<dbReference type="GO" id="GO:0016491">
    <property type="term" value="F:oxidoreductase activity"/>
    <property type="evidence" value="ECO:0007669"/>
    <property type="project" value="UniProtKB-KW"/>
</dbReference>
<dbReference type="SUPFAM" id="SSF51735">
    <property type="entry name" value="NAD(P)-binding Rossmann-fold domains"/>
    <property type="match status" value="1"/>
</dbReference>
<dbReference type="InterPro" id="IPR036291">
    <property type="entry name" value="NAD(P)-bd_dom_sf"/>
</dbReference>
<accession>A0A101SEY6</accession>
<dbReference type="AlphaFoldDB" id="A0A101SEY6"/>
<reference evidence="3 4" key="1">
    <citation type="submission" date="2015-10" db="EMBL/GenBank/DDBJ databases">
        <title>Draft genome sequence of Streptomyces canus DSM 40017, type strain for the species Streptomyces canus.</title>
        <authorList>
            <person name="Ruckert C."/>
            <person name="Winkler A."/>
            <person name="Kalinowski J."/>
            <person name="Kampfer P."/>
            <person name="Glaeser S."/>
        </authorList>
    </citation>
    <scope>NUCLEOTIDE SEQUENCE [LARGE SCALE GENOMIC DNA]</scope>
    <source>
        <strain evidence="3 4">DSM 40017</strain>
    </source>
</reference>
<keyword evidence="2" id="KW-0560">Oxidoreductase</keyword>
<gene>
    <name evidence="3" type="ORF">AQJ46_11650</name>
</gene>
<evidence type="ECO:0000256" key="2">
    <source>
        <dbReference type="ARBA" id="ARBA00023002"/>
    </source>
</evidence>
<name>A0A101SEY6_9ACTN</name>
<comment type="similarity">
    <text evidence="1">Belongs to the short-chain dehydrogenases/reductases (SDR) family.</text>
</comment>
<comment type="caution">
    <text evidence="3">The sequence shown here is derived from an EMBL/GenBank/DDBJ whole genome shotgun (WGS) entry which is preliminary data.</text>
</comment>
<dbReference type="EMBL" id="LMWU01000010">
    <property type="protein sequence ID" value="KUN72726.1"/>
    <property type="molecule type" value="Genomic_DNA"/>
</dbReference>
<organism evidence="3 4">
    <name type="scientific">Streptomyces canus</name>
    <dbReference type="NCBI Taxonomy" id="58343"/>
    <lineage>
        <taxon>Bacteria</taxon>
        <taxon>Bacillati</taxon>
        <taxon>Actinomycetota</taxon>
        <taxon>Actinomycetes</taxon>
        <taxon>Kitasatosporales</taxon>
        <taxon>Streptomycetaceae</taxon>
        <taxon>Streptomyces</taxon>
        <taxon>Streptomyces aurantiacus group</taxon>
    </lineage>
</organism>
<dbReference type="Proteomes" id="UP000053669">
    <property type="component" value="Unassembled WGS sequence"/>
</dbReference>
<dbReference type="Pfam" id="PF00106">
    <property type="entry name" value="adh_short"/>
    <property type="match status" value="1"/>
</dbReference>
<dbReference type="InterPro" id="IPR051122">
    <property type="entry name" value="SDR_DHRS6-like"/>
</dbReference>
<dbReference type="PANTHER" id="PTHR43477:SF1">
    <property type="entry name" value="DIHYDROANTICAPSIN 7-DEHYDROGENASE"/>
    <property type="match status" value="1"/>
</dbReference>
<dbReference type="RefSeq" id="WP_059205480.1">
    <property type="nucleotide sequence ID" value="NZ_KQ948658.1"/>
</dbReference>
<dbReference type="InterPro" id="IPR002347">
    <property type="entry name" value="SDR_fam"/>
</dbReference>
<dbReference type="PANTHER" id="PTHR43477">
    <property type="entry name" value="DIHYDROANTICAPSIN 7-DEHYDROGENASE"/>
    <property type="match status" value="1"/>
</dbReference>
<proteinExistence type="inferred from homology"/>
<sequence>MARSRTVVVTGGASGIGDAVVRRFSAQGDEIFVLDRKPGSATAQYIETDLNDCSSIDAAVEALRRPVDVLCNVAGVSGTSPVPLVLGVNFFGLRHLTDRLAPRMNAGGAVVSVASTAGWYWRDHLEEVTRLVQAPTFEAGVQAGSEALTNGKDAYTRSKEALIVWTSYAAQRYRGHVRLNTVSPGPVETPLLPEFYDSMGHEELDPLTALAGGRNGRPEEIASVVGFLAGPESSWINGTDVVVDAGAEMAFELGQSLPV</sequence>
<dbReference type="STRING" id="58343.AQJ46_11650"/>
<dbReference type="Gene3D" id="3.40.50.720">
    <property type="entry name" value="NAD(P)-binding Rossmann-like Domain"/>
    <property type="match status" value="1"/>
</dbReference>
<dbReference type="PRINTS" id="PR00081">
    <property type="entry name" value="GDHRDH"/>
</dbReference>
<evidence type="ECO:0000313" key="4">
    <source>
        <dbReference type="Proteomes" id="UP000053669"/>
    </source>
</evidence>
<protein>
    <recommendedName>
        <fullName evidence="5">3-alpha-hydroxysteroid dehydrogenase</fullName>
    </recommendedName>
</protein>
<evidence type="ECO:0008006" key="5">
    <source>
        <dbReference type="Google" id="ProtNLM"/>
    </source>
</evidence>
<dbReference type="Pfam" id="PF13561">
    <property type="entry name" value="adh_short_C2"/>
    <property type="match status" value="1"/>
</dbReference>